<dbReference type="Pfam" id="PF02581">
    <property type="entry name" value="TMP-TENI"/>
    <property type="match status" value="1"/>
</dbReference>
<keyword evidence="3" id="KW-1185">Reference proteome</keyword>
<dbReference type="EMBL" id="CP106679">
    <property type="protein sequence ID" value="UXP34192.1"/>
    <property type="molecule type" value="Genomic_DNA"/>
</dbReference>
<name>A0ABY6CUI8_9BACT</name>
<proteinExistence type="predicted"/>
<evidence type="ECO:0000259" key="1">
    <source>
        <dbReference type="Pfam" id="PF02581"/>
    </source>
</evidence>
<reference evidence="2" key="1">
    <citation type="submission" date="2022-09" db="EMBL/GenBank/DDBJ databases">
        <title>Comparative genomics and taxonomic characterization of three novel marine species of genus Reichenbachiella exhibiting antioxidant and polysaccharide degradation activities.</title>
        <authorList>
            <person name="Muhammad N."/>
            <person name="Lee Y.-J."/>
            <person name="Ko J."/>
            <person name="Kim S.-G."/>
        </authorList>
    </citation>
    <scope>NUCLEOTIDE SEQUENCE</scope>
    <source>
        <strain evidence="2">BKB1-1</strain>
    </source>
</reference>
<dbReference type="Gene3D" id="3.20.20.70">
    <property type="entry name" value="Aldolase class I"/>
    <property type="match status" value="1"/>
</dbReference>
<evidence type="ECO:0000313" key="3">
    <source>
        <dbReference type="Proteomes" id="UP001065174"/>
    </source>
</evidence>
<dbReference type="InterPro" id="IPR022998">
    <property type="entry name" value="ThiamineP_synth_TenI"/>
</dbReference>
<evidence type="ECO:0000313" key="2">
    <source>
        <dbReference type="EMBL" id="UXP34192.1"/>
    </source>
</evidence>
<dbReference type="SUPFAM" id="SSF51391">
    <property type="entry name" value="Thiamin phosphate synthase"/>
    <property type="match status" value="1"/>
</dbReference>
<gene>
    <name evidence="2" type="ORF">N6H18_14125</name>
</gene>
<dbReference type="InterPro" id="IPR036206">
    <property type="entry name" value="ThiamineP_synth_sf"/>
</dbReference>
<accession>A0ABY6CUI8</accession>
<dbReference type="Proteomes" id="UP001065174">
    <property type="component" value="Chromosome"/>
</dbReference>
<dbReference type="InterPro" id="IPR013785">
    <property type="entry name" value="Aldolase_TIM"/>
</dbReference>
<dbReference type="RefSeq" id="WP_262311618.1">
    <property type="nucleotide sequence ID" value="NZ_CP106679.1"/>
</dbReference>
<organism evidence="2 3">
    <name type="scientific">Reichenbachiella agarivorans</name>
    <dbReference type="NCBI Taxonomy" id="2979464"/>
    <lineage>
        <taxon>Bacteria</taxon>
        <taxon>Pseudomonadati</taxon>
        <taxon>Bacteroidota</taxon>
        <taxon>Cytophagia</taxon>
        <taxon>Cytophagales</taxon>
        <taxon>Reichenbachiellaceae</taxon>
        <taxon>Reichenbachiella</taxon>
    </lineage>
</organism>
<protein>
    <submittedName>
        <fullName evidence="2">Thiamine phosphate synthase</fullName>
    </submittedName>
</protein>
<feature type="domain" description="Thiamine phosphate synthase/TenI" evidence="1">
    <location>
        <begin position="52"/>
        <end position="164"/>
    </location>
</feature>
<sequence length="190" mass="21819">MIITPETLVDKELSTCNELLQLDIRLHVRKPSWSFDQTKEYLTQLDSQCYSKISLHQHHELVNEMDLGGIHWKSNQQVISSGQMINSKSFHSFKEIRDESHTLAYGFLSPIYDSISKDNYQSQFDLNELKEEFEKGTPFPIYALGGVTLDDLATLRAIGFKGAVLLGSFWIDGEYERHLNLLKHITHGNC</sequence>